<dbReference type="AlphaFoldDB" id="A0AAD8BWE1"/>
<dbReference type="InterPro" id="IPR043313">
    <property type="entry name" value="LRMDA"/>
</dbReference>
<evidence type="ECO:0000313" key="2">
    <source>
        <dbReference type="Proteomes" id="UP001233172"/>
    </source>
</evidence>
<evidence type="ECO:0000313" key="1">
    <source>
        <dbReference type="EMBL" id="KAK0061035.1"/>
    </source>
</evidence>
<accession>A0AAD8BWE1</accession>
<dbReference type="PANTHER" id="PTHR46282:SF1">
    <property type="entry name" value="LEUCINE-RICH REPEAT-CONTAINING PROTEIN 72-LIKE"/>
    <property type="match status" value="1"/>
</dbReference>
<gene>
    <name evidence="1" type="ORF">Bpfe_009563</name>
</gene>
<keyword evidence="2" id="KW-1185">Reference proteome</keyword>
<sequence length="185" mass="21043">MAEATKKKNYRVSEAYKDLTELSADLIASYGPTIVELDISYNKFKDLRFLQELPKLKSLVADHNHLTSHVKIPHCASLETLWVNQNRIQNLSLFIATVAKSCPNLKILSMMKNEAAPSFFNGGDYQQYKDYRYFVISSLPNLEVLDFSRITPAEKSEALRIYPISIVHTSKSKSGKRKRKSKASP</sequence>
<reference evidence="1" key="1">
    <citation type="journal article" date="2023" name="PLoS Negl. Trop. Dis.">
        <title>A genome sequence for Biomphalaria pfeifferi, the major vector snail for the human-infecting parasite Schistosoma mansoni.</title>
        <authorList>
            <person name="Bu L."/>
            <person name="Lu L."/>
            <person name="Laidemitt M.R."/>
            <person name="Zhang S.M."/>
            <person name="Mutuku M."/>
            <person name="Mkoji G."/>
            <person name="Steinauer M."/>
            <person name="Loker E.S."/>
        </authorList>
    </citation>
    <scope>NUCLEOTIDE SEQUENCE</scope>
    <source>
        <strain evidence="1">KasaAsao</strain>
    </source>
</reference>
<dbReference type="Gene3D" id="3.80.10.10">
    <property type="entry name" value="Ribonuclease Inhibitor"/>
    <property type="match status" value="1"/>
</dbReference>
<organism evidence="1 2">
    <name type="scientific">Biomphalaria pfeifferi</name>
    <name type="common">Bloodfluke planorb</name>
    <name type="synonym">Freshwater snail</name>
    <dbReference type="NCBI Taxonomy" id="112525"/>
    <lineage>
        <taxon>Eukaryota</taxon>
        <taxon>Metazoa</taxon>
        <taxon>Spiralia</taxon>
        <taxon>Lophotrochozoa</taxon>
        <taxon>Mollusca</taxon>
        <taxon>Gastropoda</taxon>
        <taxon>Heterobranchia</taxon>
        <taxon>Euthyneura</taxon>
        <taxon>Panpulmonata</taxon>
        <taxon>Hygrophila</taxon>
        <taxon>Lymnaeoidea</taxon>
        <taxon>Planorbidae</taxon>
        <taxon>Biomphalaria</taxon>
    </lineage>
</organism>
<dbReference type="Proteomes" id="UP001233172">
    <property type="component" value="Unassembled WGS sequence"/>
</dbReference>
<proteinExistence type="predicted"/>
<dbReference type="InterPro" id="IPR032675">
    <property type="entry name" value="LRR_dom_sf"/>
</dbReference>
<dbReference type="EMBL" id="JASAOG010000032">
    <property type="protein sequence ID" value="KAK0061035.1"/>
    <property type="molecule type" value="Genomic_DNA"/>
</dbReference>
<comment type="caution">
    <text evidence="1">The sequence shown here is derived from an EMBL/GenBank/DDBJ whole genome shotgun (WGS) entry which is preliminary data.</text>
</comment>
<dbReference type="Pfam" id="PF14580">
    <property type="entry name" value="LRR_9"/>
    <property type="match status" value="1"/>
</dbReference>
<reference evidence="1" key="2">
    <citation type="submission" date="2023-04" db="EMBL/GenBank/DDBJ databases">
        <authorList>
            <person name="Bu L."/>
            <person name="Lu L."/>
            <person name="Laidemitt M.R."/>
            <person name="Zhang S.M."/>
            <person name="Mutuku M."/>
            <person name="Mkoji G."/>
            <person name="Steinauer M."/>
            <person name="Loker E.S."/>
        </authorList>
    </citation>
    <scope>NUCLEOTIDE SEQUENCE</scope>
    <source>
        <strain evidence="1">KasaAsao</strain>
        <tissue evidence="1">Whole Snail</tissue>
    </source>
</reference>
<name>A0AAD8BWE1_BIOPF</name>
<protein>
    <submittedName>
        <fullName evidence="1">Leucine-rich repeat-containing protein</fullName>
    </submittedName>
</protein>
<dbReference type="PANTHER" id="PTHR46282">
    <property type="entry name" value="LEUCINE-RICH MELANOCYTE DIFFERENTIATION-ASSOCIATED PROTEIN"/>
    <property type="match status" value="1"/>
</dbReference>
<dbReference type="SUPFAM" id="SSF52058">
    <property type="entry name" value="L domain-like"/>
    <property type="match status" value="1"/>
</dbReference>